<dbReference type="Proteomes" id="UP000429484">
    <property type="component" value="Unassembled WGS sequence"/>
</dbReference>
<dbReference type="InterPro" id="IPR005625">
    <property type="entry name" value="PepSY-ass_TM"/>
</dbReference>
<feature type="transmembrane region" description="Helical" evidence="1">
    <location>
        <begin position="42"/>
        <end position="60"/>
    </location>
</feature>
<keyword evidence="1" id="KW-1133">Transmembrane helix</keyword>
<reference evidence="2 3" key="1">
    <citation type="journal article" date="2013" name="Genome Biol.">
        <title>Comparative genomics of the core and accessory genomes of 48 Sinorhizobium strains comprising five genospecies.</title>
        <authorList>
            <person name="Sugawara M."/>
            <person name="Epstein B."/>
            <person name="Badgley B.D."/>
            <person name="Unno T."/>
            <person name="Xu L."/>
            <person name="Reese J."/>
            <person name="Gyaneshwar P."/>
            <person name="Denny R."/>
            <person name="Mudge J."/>
            <person name="Bharti A.K."/>
            <person name="Farmer A.D."/>
            <person name="May G.D."/>
            <person name="Woodward J.E."/>
            <person name="Medigue C."/>
            <person name="Vallenet D."/>
            <person name="Lajus A."/>
            <person name="Rouy Z."/>
            <person name="Martinez-Vaz B."/>
            <person name="Tiffin P."/>
            <person name="Young N.D."/>
            <person name="Sadowsky M.J."/>
        </authorList>
    </citation>
    <scope>NUCLEOTIDE SEQUENCE [LARGE SCALE GENOMIC DNA]</scope>
    <source>
        <strain evidence="2 3">N6B1</strain>
    </source>
</reference>
<gene>
    <name evidence="2" type="ORF">GHK53_18520</name>
</gene>
<keyword evidence="1" id="KW-0472">Membrane</keyword>
<dbReference type="Pfam" id="PF03929">
    <property type="entry name" value="PepSY_TM"/>
    <property type="match status" value="1"/>
</dbReference>
<sequence length="119" mass="13712">MSVTKHDTAGQDFRRQWGKAWRLRIYGGPHKSSFDLHRAGGLWVWAMLFVLAWSSVSFNLKEVYNPVTKAPLPTQAATRFREHVPRLAEPRYEPLIDRKEALAVARRLVAEHARHADLP</sequence>
<accession>A0AAW9TRN4</accession>
<keyword evidence="1" id="KW-0812">Transmembrane</keyword>
<comment type="caution">
    <text evidence="2">The sequence shown here is derived from an EMBL/GenBank/DDBJ whole genome shotgun (WGS) entry which is preliminary data.</text>
</comment>
<evidence type="ECO:0000313" key="2">
    <source>
        <dbReference type="EMBL" id="MQW34742.1"/>
    </source>
</evidence>
<protein>
    <submittedName>
        <fullName evidence="2">PepSY domain-containing protein</fullName>
    </submittedName>
</protein>
<evidence type="ECO:0000256" key="1">
    <source>
        <dbReference type="SAM" id="Phobius"/>
    </source>
</evidence>
<evidence type="ECO:0000313" key="3">
    <source>
        <dbReference type="Proteomes" id="UP000429484"/>
    </source>
</evidence>
<name>A0AAW9TRN4_RHIML</name>
<proteinExistence type="predicted"/>
<dbReference type="EMBL" id="WISR01000154">
    <property type="protein sequence ID" value="MQW34742.1"/>
    <property type="molecule type" value="Genomic_DNA"/>
</dbReference>
<dbReference type="AlphaFoldDB" id="A0AAW9TRN4"/>
<organism evidence="2 3">
    <name type="scientific">Rhizobium meliloti</name>
    <name type="common">Ensifer meliloti</name>
    <name type="synonym">Sinorhizobium meliloti</name>
    <dbReference type="NCBI Taxonomy" id="382"/>
    <lineage>
        <taxon>Bacteria</taxon>
        <taxon>Pseudomonadati</taxon>
        <taxon>Pseudomonadota</taxon>
        <taxon>Alphaproteobacteria</taxon>
        <taxon>Hyphomicrobiales</taxon>
        <taxon>Rhizobiaceae</taxon>
        <taxon>Sinorhizobium/Ensifer group</taxon>
        <taxon>Sinorhizobium</taxon>
    </lineage>
</organism>